<evidence type="ECO:0000256" key="4">
    <source>
        <dbReference type="ARBA" id="ARBA00022759"/>
    </source>
</evidence>
<dbReference type="Proteomes" id="UP000592216">
    <property type="component" value="Unassembled WGS sequence"/>
</dbReference>
<accession>A0A850Q5J9</accession>
<sequence>MKGRLIALDHIGEVEAAALMVDGKLEDLLIDSDAPRPGTIYRAIADRPMKGQGGMFLSTPDGNCFLRQTKGMAPGDAVLVQVTGYSEDGKAIPVTTDVLFKSRYAIITPDKPGLNISRSIHDDDRRDILHGIAKAEMQGSEFGLIMRSACAEADDDEIAEDIAAMLDMANAVLADAQGKEPEKLVEGDGPHLLAWREWFQPATIDSEAGSFEGNGVLDAIDELSSARVNLEGGGFMYVEPTRALVAIDVNTGGDSSHAAGTKVNFAAARAIPRALRLRGLGGQIVLDLAPMPKKERRTFETSLRAAFKADGIDTALLGWTTLGHFELQRKRERRSLKETLPKGV</sequence>
<dbReference type="Pfam" id="PF10150">
    <property type="entry name" value="RNase_E_G"/>
    <property type="match status" value="2"/>
</dbReference>
<comment type="caution">
    <text evidence="9">The sequence shown here is derived from an EMBL/GenBank/DDBJ whole genome shotgun (WGS) entry which is preliminary data.</text>
</comment>
<dbReference type="RefSeq" id="WP_177157986.1">
    <property type="nucleotide sequence ID" value="NZ_JABCJE010000005.1"/>
</dbReference>
<keyword evidence="4" id="KW-0255">Endonuclease</keyword>
<dbReference type="PANTHER" id="PTHR30001:SF1">
    <property type="entry name" value="RIBONUCLEASE E_G-LIKE PROTEIN, CHLOROPLASTIC"/>
    <property type="match status" value="1"/>
</dbReference>
<evidence type="ECO:0000256" key="2">
    <source>
        <dbReference type="ARBA" id="ARBA00022722"/>
    </source>
</evidence>
<organism evidence="9 10">
    <name type="scientific">Donghicola mangrovi</name>
    <dbReference type="NCBI Taxonomy" id="2729614"/>
    <lineage>
        <taxon>Bacteria</taxon>
        <taxon>Pseudomonadati</taxon>
        <taxon>Pseudomonadota</taxon>
        <taxon>Alphaproteobacteria</taxon>
        <taxon>Rhodobacterales</taxon>
        <taxon>Roseobacteraceae</taxon>
        <taxon>Donghicola</taxon>
    </lineage>
</organism>
<evidence type="ECO:0000256" key="3">
    <source>
        <dbReference type="ARBA" id="ARBA00022723"/>
    </source>
</evidence>
<evidence type="ECO:0000256" key="1">
    <source>
        <dbReference type="ARBA" id="ARBA00001946"/>
    </source>
</evidence>
<evidence type="ECO:0000313" key="9">
    <source>
        <dbReference type="EMBL" id="NVO24224.1"/>
    </source>
</evidence>
<dbReference type="PANTHER" id="PTHR30001">
    <property type="entry name" value="RIBONUCLEASE"/>
    <property type="match status" value="1"/>
</dbReference>
<dbReference type="EMBL" id="JABCJE010000005">
    <property type="protein sequence ID" value="NVO24224.1"/>
    <property type="molecule type" value="Genomic_DNA"/>
</dbReference>
<dbReference type="GO" id="GO:0004519">
    <property type="term" value="F:endonuclease activity"/>
    <property type="evidence" value="ECO:0007669"/>
    <property type="project" value="UniProtKB-KW"/>
</dbReference>
<dbReference type="GO" id="GO:0004540">
    <property type="term" value="F:RNA nuclease activity"/>
    <property type="evidence" value="ECO:0007669"/>
    <property type="project" value="InterPro"/>
</dbReference>
<keyword evidence="6" id="KW-0460">Magnesium</keyword>
<feature type="domain" description="RNA-binding protein AU-1/Ribonuclease E/G" evidence="8">
    <location>
        <begin position="210"/>
        <end position="331"/>
    </location>
</feature>
<protein>
    <submittedName>
        <fullName evidence="9">Ribonuclease G</fullName>
    </submittedName>
</protein>
<evidence type="ECO:0000313" key="10">
    <source>
        <dbReference type="Proteomes" id="UP000592216"/>
    </source>
</evidence>
<reference evidence="9 10" key="1">
    <citation type="submission" date="2020-04" db="EMBL/GenBank/DDBJ databases">
        <title>Donghicola sp., a member of the Rhodobacteraceae family isolated from mangrove forest in Thailand.</title>
        <authorList>
            <person name="Charoenyingcharoen P."/>
            <person name="Yukphan P."/>
        </authorList>
    </citation>
    <scope>NUCLEOTIDE SEQUENCE [LARGE SCALE GENOMIC DNA]</scope>
    <source>
        <strain evidence="9 10">B5-SW-15</strain>
    </source>
</reference>
<name>A0A850Q5J9_9RHOB</name>
<keyword evidence="7" id="KW-0694">RNA-binding</keyword>
<keyword evidence="5" id="KW-0378">Hydrolase</keyword>
<dbReference type="AlphaFoldDB" id="A0A850Q5J9"/>
<dbReference type="GO" id="GO:0003723">
    <property type="term" value="F:RNA binding"/>
    <property type="evidence" value="ECO:0007669"/>
    <property type="project" value="UniProtKB-KW"/>
</dbReference>
<comment type="cofactor">
    <cofactor evidence="1">
        <name>Mg(2+)</name>
        <dbReference type="ChEBI" id="CHEBI:18420"/>
    </cofactor>
</comment>
<evidence type="ECO:0000259" key="8">
    <source>
        <dbReference type="Pfam" id="PF10150"/>
    </source>
</evidence>
<dbReference type="GO" id="GO:0005737">
    <property type="term" value="C:cytoplasm"/>
    <property type="evidence" value="ECO:0007669"/>
    <property type="project" value="TreeGrafter"/>
</dbReference>
<evidence type="ECO:0000256" key="7">
    <source>
        <dbReference type="ARBA" id="ARBA00022884"/>
    </source>
</evidence>
<dbReference type="GO" id="GO:0046872">
    <property type="term" value="F:metal ion binding"/>
    <property type="evidence" value="ECO:0007669"/>
    <property type="project" value="UniProtKB-KW"/>
</dbReference>
<gene>
    <name evidence="9" type="ORF">HJ536_12730</name>
</gene>
<keyword evidence="3" id="KW-0479">Metal-binding</keyword>
<evidence type="ECO:0000256" key="6">
    <source>
        <dbReference type="ARBA" id="ARBA00022842"/>
    </source>
</evidence>
<feature type="domain" description="RNA-binding protein AU-1/Ribonuclease E/G" evidence="8">
    <location>
        <begin position="101"/>
        <end position="196"/>
    </location>
</feature>
<dbReference type="GO" id="GO:0006364">
    <property type="term" value="P:rRNA processing"/>
    <property type="evidence" value="ECO:0007669"/>
    <property type="project" value="TreeGrafter"/>
</dbReference>
<proteinExistence type="predicted"/>
<keyword evidence="2" id="KW-0540">Nuclease</keyword>
<dbReference type="InterPro" id="IPR004659">
    <property type="entry name" value="RNase_E/G"/>
</dbReference>
<dbReference type="InterPro" id="IPR019307">
    <property type="entry name" value="RNA-bd_AU-1/RNase_E/G"/>
</dbReference>
<dbReference type="GO" id="GO:0016787">
    <property type="term" value="F:hydrolase activity"/>
    <property type="evidence" value="ECO:0007669"/>
    <property type="project" value="UniProtKB-KW"/>
</dbReference>
<evidence type="ECO:0000256" key="5">
    <source>
        <dbReference type="ARBA" id="ARBA00022801"/>
    </source>
</evidence>